<evidence type="ECO:0000256" key="1">
    <source>
        <dbReference type="SAM" id="MobiDB-lite"/>
    </source>
</evidence>
<protein>
    <recommendedName>
        <fullName evidence="2">LDB19 N-terminal domain-containing protein</fullName>
    </recommendedName>
</protein>
<dbReference type="InterPro" id="IPR014752">
    <property type="entry name" value="Arrestin-like_C"/>
</dbReference>
<feature type="domain" description="LDB19 N-terminal" evidence="2">
    <location>
        <begin position="129"/>
        <end position="307"/>
    </location>
</feature>
<evidence type="ECO:0000313" key="3">
    <source>
        <dbReference type="EMBL" id="KXT13416.1"/>
    </source>
</evidence>
<accession>A0A139IFR0</accession>
<proteinExistence type="predicted"/>
<dbReference type="OrthoDB" id="3832628at2759"/>
<dbReference type="EMBL" id="LFZO01000118">
    <property type="protein sequence ID" value="KXT13416.1"/>
    <property type="molecule type" value="Genomic_DNA"/>
</dbReference>
<feature type="region of interest" description="Disordered" evidence="1">
    <location>
        <begin position="1"/>
        <end position="86"/>
    </location>
</feature>
<comment type="caution">
    <text evidence="3">The sequence shown here is derived from an EMBL/GenBank/DDBJ whole genome shotgun (WGS) entry which is preliminary data.</text>
</comment>
<feature type="compositionally biased region" description="Low complexity" evidence="1">
    <location>
        <begin position="469"/>
        <end position="482"/>
    </location>
</feature>
<feature type="compositionally biased region" description="Polar residues" evidence="1">
    <location>
        <begin position="15"/>
        <end position="30"/>
    </location>
</feature>
<feature type="region of interest" description="Disordered" evidence="1">
    <location>
        <begin position="469"/>
        <end position="488"/>
    </location>
</feature>
<evidence type="ECO:0000259" key="2">
    <source>
        <dbReference type="Pfam" id="PF13002"/>
    </source>
</evidence>
<dbReference type="Proteomes" id="UP000073492">
    <property type="component" value="Unassembled WGS sequence"/>
</dbReference>
<organism evidence="3 4">
    <name type="scientific">Pseudocercospora musae</name>
    <dbReference type="NCBI Taxonomy" id="113226"/>
    <lineage>
        <taxon>Eukaryota</taxon>
        <taxon>Fungi</taxon>
        <taxon>Dikarya</taxon>
        <taxon>Ascomycota</taxon>
        <taxon>Pezizomycotina</taxon>
        <taxon>Dothideomycetes</taxon>
        <taxon>Dothideomycetidae</taxon>
        <taxon>Mycosphaerellales</taxon>
        <taxon>Mycosphaerellaceae</taxon>
        <taxon>Pseudocercospora</taxon>
    </lineage>
</organism>
<dbReference type="STRING" id="113226.A0A139IFR0"/>
<dbReference type="Pfam" id="PF13002">
    <property type="entry name" value="LDB19"/>
    <property type="match status" value="1"/>
</dbReference>
<name>A0A139IFR0_9PEZI</name>
<feature type="compositionally biased region" description="Basic residues" evidence="1">
    <location>
        <begin position="68"/>
        <end position="77"/>
    </location>
</feature>
<dbReference type="AlphaFoldDB" id="A0A139IFR0"/>
<feature type="region of interest" description="Disordered" evidence="1">
    <location>
        <begin position="300"/>
        <end position="319"/>
    </location>
</feature>
<dbReference type="InterPro" id="IPR024391">
    <property type="entry name" value="LDB19_N"/>
</dbReference>
<feature type="compositionally biased region" description="Basic and acidic residues" evidence="1">
    <location>
        <begin position="54"/>
        <end position="67"/>
    </location>
</feature>
<sequence>MFGFSSPGFSLDTPLASSKKSSTCGQSNSLHVRRPSMDHIKRPNLLLSKKHSSDKKSKSKDRASSKDKHAKHAKHASRPAAPKPIKLGMMMESPPVVMIDSPQQSSGALISGRIQITPDLEEATLASVTLFLECTTSTKRPVHDKCRDCLSKIQDLYEWNFLSKPKKFRKSEGVHEIPFSQLLPGHLPATTHGTIGSIDYQLHMRAKSVDGQEIEFRRELIIQRALRPGNDKNSVRVFPPTNLTLHVTLPNIVHPLGNFPVTCRMQGIVSSKKEDTQTRWKLRKLTWRIEEHEIAVSPACSEHASKVGGEGKGVQHESTRDVGMAEIKEGWKTDLSDEQIEGEFMAGLNAAMKPQCGMTSANGMKISHNLVMELVIAEEWAPSKKPHQATPTGAARVLRTQFTLNVTERCGMGIAWDDEMPPQYEDVPASPPHYQNERTTVSIIDREDIHCDVEHLSLNDAAPPYDSGYHSYASSSHTASSGNPVHRD</sequence>
<keyword evidence="4" id="KW-1185">Reference proteome</keyword>
<dbReference type="Gene3D" id="2.60.40.640">
    <property type="match status" value="1"/>
</dbReference>
<evidence type="ECO:0000313" key="4">
    <source>
        <dbReference type="Proteomes" id="UP000073492"/>
    </source>
</evidence>
<gene>
    <name evidence="3" type="ORF">AC579_9918</name>
</gene>
<reference evidence="3 4" key="1">
    <citation type="submission" date="2015-07" db="EMBL/GenBank/DDBJ databases">
        <title>Comparative genomics of the Sigatoka disease complex on banana suggests a link between parallel evolutionary changes in Pseudocercospora fijiensis and Pseudocercospora eumusae and increased virulence on the banana host.</title>
        <authorList>
            <person name="Chang T.-C."/>
            <person name="Salvucci A."/>
            <person name="Crous P.W."/>
            <person name="Stergiopoulos I."/>
        </authorList>
    </citation>
    <scope>NUCLEOTIDE SEQUENCE [LARGE SCALE GENOMIC DNA]</scope>
    <source>
        <strain evidence="3 4">CBS 116634</strain>
    </source>
</reference>